<keyword evidence="2" id="KW-0732">Signal</keyword>
<gene>
    <name evidence="3" type="ORF">g.15792</name>
</gene>
<proteinExistence type="predicted"/>
<dbReference type="EMBL" id="GEBQ01021368">
    <property type="protein sequence ID" value="JAT18609.1"/>
    <property type="molecule type" value="Transcribed_RNA"/>
</dbReference>
<evidence type="ECO:0000256" key="1">
    <source>
        <dbReference type="SAM" id="MobiDB-lite"/>
    </source>
</evidence>
<name>A0A1B6L4G1_9HEMI</name>
<evidence type="ECO:0000313" key="3">
    <source>
        <dbReference type="EMBL" id="JAT18609.1"/>
    </source>
</evidence>
<feature type="compositionally biased region" description="Polar residues" evidence="1">
    <location>
        <begin position="105"/>
        <end position="120"/>
    </location>
</feature>
<feature type="region of interest" description="Disordered" evidence="1">
    <location>
        <begin position="180"/>
        <end position="209"/>
    </location>
</feature>
<organism evidence="3">
    <name type="scientific">Graphocephala atropunctata</name>
    <dbReference type="NCBI Taxonomy" id="36148"/>
    <lineage>
        <taxon>Eukaryota</taxon>
        <taxon>Metazoa</taxon>
        <taxon>Ecdysozoa</taxon>
        <taxon>Arthropoda</taxon>
        <taxon>Hexapoda</taxon>
        <taxon>Insecta</taxon>
        <taxon>Pterygota</taxon>
        <taxon>Neoptera</taxon>
        <taxon>Paraneoptera</taxon>
        <taxon>Hemiptera</taxon>
        <taxon>Auchenorrhyncha</taxon>
        <taxon>Membracoidea</taxon>
        <taxon>Cicadellidae</taxon>
        <taxon>Cicadellinae</taxon>
        <taxon>Cicadellini</taxon>
        <taxon>Graphocephala</taxon>
    </lineage>
</organism>
<evidence type="ECO:0000256" key="2">
    <source>
        <dbReference type="SAM" id="SignalP"/>
    </source>
</evidence>
<feature type="region of interest" description="Disordered" evidence="1">
    <location>
        <begin position="105"/>
        <end position="163"/>
    </location>
</feature>
<reference evidence="3" key="1">
    <citation type="submission" date="2015-11" db="EMBL/GenBank/DDBJ databases">
        <title>De novo transcriptome assembly of four potential Pierce s Disease insect vectors from Arizona vineyards.</title>
        <authorList>
            <person name="Tassone E.E."/>
        </authorList>
    </citation>
    <scope>NUCLEOTIDE SEQUENCE</scope>
</reference>
<accession>A0A1B6L4G1</accession>
<feature type="chain" id="PRO_5008587111" evidence="2">
    <location>
        <begin position="25"/>
        <end position="242"/>
    </location>
</feature>
<feature type="non-terminal residue" evidence="3">
    <location>
        <position position="242"/>
    </location>
</feature>
<dbReference type="AlphaFoldDB" id="A0A1B6L4G1"/>
<protein>
    <submittedName>
        <fullName evidence="3">Uncharacterized protein</fullName>
    </submittedName>
</protein>
<feature type="compositionally biased region" description="Polar residues" evidence="1">
    <location>
        <begin position="185"/>
        <end position="196"/>
    </location>
</feature>
<sequence>MQFYKHVTILTVLLGLVFFSSTNSLSGKAKSPEIGEDGDISDSSGEYYSMAEGTDYTNFPPGYEIQPGSEGLVVRSKTKFKRRMRDPVFSILFSGSRAQKNTTLLNNSTKDSASSGNKTLHLQPGDARNTSNLSIDLVTGKNKNLKKPSYTPRSTERNSLRPTLQSSYQGLQGRVEPVQDPMSFQGRQDTDTSLNIPTEPVQGSVELPNNAFQPPRLQGRFETVNNANALKPLTNTSPSLNI</sequence>
<feature type="signal peptide" evidence="2">
    <location>
        <begin position="1"/>
        <end position="24"/>
    </location>
</feature>